<dbReference type="Proteomes" id="UP000187609">
    <property type="component" value="Unassembled WGS sequence"/>
</dbReference>
<keyword evidence="2" id="KW-1185">Reference proteome</keyword>
<reference evidence="1" key="1">
    <citation type="submission" date="2016-11" db="EMBL/GenBank/DDBJ databases">
        <title>The genome of Nicotiana attenuata.</title>
        <authorList>
            <person name="Xu S."/>
            <person name="Brockmoeller T."/>
            <person name="Gaquerel E."/>
            <person name="Navarro A."/>
            <person name="Kuhl H."/>
            <person name="Gase K."/>
            <person name="Ling Z."/>
            <person name="Zhou W."/>
            <person name="Kreitzer C."/>
            <person name="Stanke M."/>
            <person name="Tang H."/>
            <person name="Lyons E."/>
            <person name="Pandey P."/>
            <person name="Pandey S.P."/>
            <person name="Timmermann B."/>
            <person name="Baldwin I.T."/>
        </authorList>
    </citation>
    <scope>NUCLEOTIDE SEQUENCE [LARGE SCALE GENOMIC DNA]</scope>
    <source>
        <strain evidence="1">UT</strain>
    </source>
</reference>
<comment type="caution">
    <text evidence="1">The sequence shown here is derived from an EMBL/GenBank/DDBJ whole genome shotgun (WGS) entry which is preliminary data.</text>
</comment>
<dbReference type="Gramene" id="OIT00763">
    <property type="protein sequence ID" value="OIT00763"/>
    <property type="gene ID" value="A4A49_06420"/>
</dbReference>
<proteinExistence type="predicted"/>
<evidence type="ECO:0000313" key="2">
    <source>
        <dbReference type="Proteomes" id="UP000187609"/>
    </source>
</evidence>
<organism evidence="1 2">
    <name type="scientific">Nicotiana attenuata</name>
    <name type="common">Coyote tobacco</name>
    <dbReference type="NCBI Taxonomy" id="49451"/>
    <lineage>
        <taxon>Eukaryota</taxon>
        <taxon>Viridiplantae</taxon>
        <taxon>Streptophyta</taxon>
        <taxon>Embryophyta</taxon>
        <taxon>Tracheophyta</taxon>
        <taxon>Spermatophyta</taxon>
        <taxon>Magnoliopsida</taxon>
        <taxon>eudicotyledons</taxon>
        <taxon>Gunneridae</taxon>
        <taxon>Pentapetalae</taxon>
        <taxon>asterids</taxon>
        <taxon>lamiids</taxon>
        <taxon>Solanales</taxon>
        <taxon>Solanaceae</taxon>
        <taxon>Nicotianoideae</taxon>
        <taxon>Nicotianeae</taxon>
        <taxon>Nicotiana</taxon>
    </lineage>
</organism>
<sequence length="640" mass="72525">MPDVVNQPELVRDYGSEVRNEANPVETIGPRVSQLVLVSPFPAPSHFSYGFESADETGNSKGDHVFDELPEKYENIDSLALITRSNSIIQPIEDMKAPQVRHAKSIEVADMVQEPSAIIEEQVFDEISHTTLAKLSNDSFCENVSLQTTVPTEVLDDTRGSNTKEEENSRHNVALFKNSPQRIYQLLGESTENSLMRHFDGAAHIVEQSNALVLQSAICAYMNCNILAFSFESVTLLDQITRSRTISLRALLHSIPVVKSEEEDSGKFIGKKITISLQGILEYYGIAIVKDLTLVQITSFMALLVGMYTNLEAMAHAQTVCYDLPRRNSIRLKFLIFDFDPKSQEEDATRLFHQLMIVGVFLTNSIIDARVSGCSLLFGSKLERLLYGYSINTQITYNVRIGNIICGIPLKSGIPDCLDEASKRAAGIRNMPATVYDIFFYLKLGECSCIFSLQLVINLQMSCSRKDNKSTCLDVVLQELKIKALALTLQYGGNFSNSRDSKIYWKLIWLLILGRLTDPKEPYFMNPLPHASILRKQFIRVDHNYKVLLRYSWLPHLGLIVNMQHDAHKLFISILSKIHTKEHRALQCNIFLELRDKELLQHVEMGNLWIQGITCWSGLTLWLDVHNLRTRFFLRTGVLL</sequence>
<dbReference type="AlphaFoldDB" id="A0A1J6IPJ1"/>
<dbReference type="EMBL" id="MJEQ01037189">
    <property type="protein sequence ID" value="OIT00763.1"/>
    <property type="molecule type" value="Genomic_DNA"/>
</dbReference>
<protein>
    <submittedName>
        <fullName evidence="1">Uncharacterized protein</fullName>
    </submittedName>
</protein>
<evidence type="ECO:0000313" key="1">
    <source>
        <dbReference type="EMBL" id="OIT00763.1"/>
    </source>
</evidence>
<name>A0A1J6IPJ1_NICAT</name>
<gene>
    <name evidence="1" type="ORF">A4A49_06420</name>
</gene>
<accession>A0A1J6IPJ1</accession>